<evidence type="ECO:0000256" key="1">
    <source>
        <dbReference type="SAM" id="Phobius"/>
    </source>
</evidence>
<keyword evidence="1" id="KW-0472">Membrane</keyword>
<name>A0A5C5BBU8_9MICO</name>
<evidence type="ECO:0000256" key="2">
    <source>
        <dbReference type="SAM" id="SignalP"/>
    </source>
</evidence>
<dbReference type="RefSeq" id="WP_139987371.1">
    <property type="nucleotide sequence ID" value="NZ_VENP01000050.1"/>
</dbReference>
<organism evidence="3 4">
    <name type="scientific">Miniimonas arenae</name>
    <dbReference type="NCBI Taxonomy" id="676201"/>
    <lineage>
        <taxon>Bacteria</taxon>
        <taxon>Bacillati</taxon>
        <taxon>Actinomycetota</taxon>
        <taxon>Actinomycetes</taxon>
        <taxon>Micrococcales</taxon>
        <taxon>Beutenbergiaceae</taxon>
        <taxon>Miniimonas</taxon>
    </lineage>
</organism>
<comment type="caution">
    <text evidence="3">The sequence shown here is derived from an EMBL/GenBank/DDBJ whole genome shotgun (WGS) entry which is preliminary data.</text>
</comment>
<evidence type="ECO:0000313" key="3">
    <source>
        <dbReference type="EMBL" id="TNU73356.1"/>
    </source>
</evidence>
<feature type="signal peptide" evidence="2">
    <location>
        <begin position="1"/>
        <end position="31"/>
    </location>
</feature>
<keyword evidence="2" id="KW-0732">Signal</keyword>
<gene>
    <name evidence="3" type="ORF">FH969_11820</name>
</gene>
<feature type="transmembrane region" description="Helical" evidence="1">
    <location>
        <begin position="167"/>
        <end position="186"/>
    </location>
</feature>
<reference evidence="3 4" key="1">
    <citation type="submission" date="2019-06" db="EMBL/GenBank/DDBJ databases">
        <title>Draft genome sequence of Miniimonas arenae KCTC 19750T isolated from sea sand.</title>
        <authorList>
            <person name="Park S.-J."/>
        </authorList>
    </citation>
    <scope>NUCLEOTIDE SEQUENCE [LARGE SCALE GENOMIC DNA]</scope>
    <source>
        <strain evidence="3 4">KCTC 19750</strain>
    </source>
</reference>
<feature type="chain" id="PRO_5022848488" description="LPXTG cell wall anchor domain-containing protein" evidence="2">
    <location>
        <begin position="32"/>
        <end position="198"/>
    </location>
</feature>
<accession>A0A5C5BBU8</accession>
<keyword evidence="1" id="KW-0812">Transmembrane</keyword>
<keyword evidence="1" id="KW-1133">Transmembrane helix</keyword>
<dbReference type="EMBL" id="VENP01000050">
    <property type="protein sequence ID" value="TNU73356.1"/>
    <property type="molecule type" value="Genomic_DNA"/>
</dbReference>
<keyword evidence="4" id="KW-1185">Reference proteome</keyword>
<dbReference type="Proteomes" id="UP000313849">
    <property type="component" value="Unassembled WGS sequence"/>
</dbReference>
<dbReference type="AlphaFoldDB" id="A0A5C5BBU8"/>
<proteinExistence type="predicted"/>
<sequence length="198" mass="19609">MTRPARRAAAFAAAFAVVGALSLGLALPASAVASVSPAPCAGTPLRSSFASHYVDGRYELASVTLDGLQACAQADARVTITSASGDEWVVETVVPADALVLDVRTLEVPTAQVDGLGVTLTAFTTTDPPVTAPPVGADAGSAAADAGSAATAGVAAARTGLLATTGAPTLSFAAAALGLLLLGVLLRRRADREDRNNV</sequence>
<evidence type="ECO:0000313" key="4">
    <source>
        <dbReference type="Proteomes" id="UP000313849"/>
    </source>
</evidence>
<evidence type="ECO:0008006" key="5">
    <source>
        <dbReference type="Google" id="ProtNLM"/>
    </source>
</evidence>
<protein>
    <recommendedName>
        <fullName evidence="5">LPXTG cell wall anchor domain-containing protein</fullName>
    </recommendedName>
</protein>